<organism evidence="3">
    <name type="scientific">uncultured Thermomicrobiales bacterium</name>
    <dbReference type="NCBI Taxonomy" id="1645740"/>
    <lineage>
        <taxon>Bacteria</taxon>
        <taxon>Pseudomonadati</taxon>
        <taxon>Thermomicrobiota</taxon>
        <taxon>Thermomicrobia</taxon>
        <taxon>Thermomicrobiales</taxon>
        <taxon>environmental samples</taxon>
    </lineage>
</organism>
<evidence type="ECO:0000256" key="2">
    <source>
        <dbReference type="ARBA" id="ARBA00008520"/>
    </source>
</evidence>
<dbReference type="InterPro" id="IPR006059">
    <property type="entry name" value="SBP"/>
</dbReference>
<gene>
    <name evidence="3" type="ORF">AVDCRST_MAG49-1685</name>
</gene>
<dbReference type="SUPFAM" id="SSF53850">
    <property type="entry name" value="Periplasmic binding protein-like II"/>
    <property type="match status" value="1"/>
</dbReference>
<evidence type="ECO:0000256" key="1">
    <source>
        <dbReference type="ARBA" id="ARBA00004418"/>
    </source>
</evidence>
<dbReference type="PANTHER" id="PTHR43649">
    <property type="entry name" value="ARABINOSE-BINDING PROTEIN-RELATED"/>
    <property type="match status" value="1"/>
</dbReference>
<proteinExistence type="inferred from homology"/>
<comment type="subcellular location">
    <subcellularLocation>
        <location evidence="1">Periplasm</location>
    </subcellularLocation>
</comment>
<dbReference type="Pfam" id="PF13416">
    <property type="entry name" value="SBP_bac_8"/>
    <property type="match status" value="1"/>
</dbReference>
<dbReference type="GO" id="GO:0042597">
    <property type="term" value="C:periplasmic space"/>
    <property type="evidence" value="ECO:0007669"/>
    <property type="project" value="UniProtKB-SubCell"/>
</dbReference>
<dbReference type="PROSITE" id="PS51318">
    <property type="entry name" value="TAT"/>
    <property type="match status" value="1"/>
</dbReference>
<name>A0A6J4UGP2_9BACT</name>
<dbReference type="Gene3D" id="3.40.190.10">
    <property type="entry name" value="Periplasmic binding protein-like II"/>
    <property type="match status" value="2"/>
</dbReference>
<accession>A0A6J4UGP2</accession>
<dbReference type="InterPro" id="IPR050490">
    <property type="entry name" value="Bact_solute-bd_prot1"/>
</dbReference>
<comment type="similarity">
    <text evidence="2">Belongs to the bacterial solute-binding protein 1 family.</text>
</comment>
<dbReference type="AlphaFoldDB" id="A0A6J4UGP2"/>
<evidence type="ECO:0000313" key="3">
    <source>
        <dbReference type="EMBL" id="CAA9549875.1"/>
    </source>
</evidence>
<dbReference type="CDD" id="cd14748">
    <property type="entry name" value="PBP2_UgpB"/>
    <property type="match status" value="1"/>
</dbReference>
<reference evidence="3" key="1">
    <citation type="submission" date="2020-02" db="EMBL/GenBank/DDBJ databases">
        <authorList>
            <person name="Meier V. D."/>
        </authorList>
    </citation>
    <scope>NUCLEOTIDE SEQUENCE</scope>
    <source>
        <strain evidence="3">AVDCRST_MAG49</strain>
    </source>
</reference>
<dbReference type="InterPro" id="IPR006311">
    <property type="entry name" value="TAT_signal"/>
</dbReference>
<protein>
    <submittedName>
        <fullName evidence="3">Glycerol-3-phosphate ABC transporter, substrate-binding protein UgpB</fullName>
    </submittedName>
</protein>
<dbReference type="EMBL" id="CADCWG010000104">
    <property type="protein sequence ID" value="CAA9549875.1"/>
    <property type="molecule type" value="Genomic_DNA"/>
</dbReference>
<sequence length="453" mass="48766">MDRHLNRRSMIKAGVGTAAATAAVASKRSSVFAVPNIVKQTGSTVEITYWGSYASTLGDTEQALVDAFNASQTGVRVNRQYQGSYEETAQKLAAALGGGEVPDVTLLSEVNWFRFYLAQALAPMDDFIAATNYDTADVIESLLVEGQRQGRQYWLPFARSTPLFYFNRDAFAEAGLDGPPRTWSEFAEIAPSLVDEGQQRSAFAHHTAADYLAWYSQGMTWAFGGFYSEPDFNIRINEPPVVALGEYLRQSVEAGWATNPDDVGEDFVNGLTAAMLDSTGGIKATIEEAKSTGFEVGTAFLLEEEGFGCTTGGAGLSIMAAAPPERQEAAFQFITYCTSTEVTSQWSQNTGYMPMRTSAVQSPAMQEFFAANPNFKTAVDQLPLTRPQDAARRLIPGGDLIIGAALERITIGGEDPQQVLDAVAVELTEAAAPIVQQLQALGETAPATPAAFF</sequence>
<dbReference type="PANTHER" id="PTHR43649:SF30">
    <property type="entry name" value="ABC TRANSPORTER SUBSTRATE-BINDING PROTEIN"/>
    <property type="match status" value="1"/>
</dbReference>